<keyword evidence="3 5" id="KW-0863">Zinc-finger</keyword>
<feature type="compositionally biased region" description="Low complexity" evidence="7">
    <location>
        <begin position="249"/>
        <end position="268"/>
    </location>
</feature>
<organism evidence="10 11">
    <name type="scientific">Caenorhabditis japonica</name>
    <dbReference type="NCBI Taxonomy" id="281687"/>
    <lineage>
        <taxon>Eukaryota</taxon>
        <taxon>Metazoa</taxon>
        <taxon>Ecdysozoa</taxon>
        <taxon>Nematoda</taxon>
        <taxon>Chromadorea</taxon>
        <taxon>Rhabditida</taxon>
        <taxon>Rhabditina</taxon>
        <taxon>Rhabditomorpha</taxon>
        <taxon>Rhabditoidea</taxon>
        <taxon>Rhabditidae</taxon>
        <taxon>Peloderinae</taxon>
        <taxon>Caenorhabditis</taxon>
    </lineage>
</organism>
<reference evidence="10" key="2">
    <citation type="submission" date="2022-06" db="UniProtKB">
        <authorList>
            <consortium name="EnsemblMetazoa"/>
        </authorList>
    </citation>
    <scope>IDENTIFICATION</scope>
    <source>
        <strain evidence="10">DF5081</strain>
    </source>
</reference>
<dbReference type="SUPFAM" id="SSF101898">
    <property type="entry name" value="NHL repeat"/>
    <property type="match status" value="1"/>
</dbReference>
<feature type="domain" description="RING-type" evidence="8">
    <location>
        <begin position="30"/>
        <end position="70"/>
    </location>
</feature>
<dbReference type="Gene3D" id="2.120.10.30">
    <property type="entry name" value="TolB, C-terminal domain"/>
    <property type="match status" value="1"/>
</dbReference>
<feature type="repeat" description="NHL" evidence="6">
    <location>
        <begin position="743"/>
        <end position="784"/>
    </location>
</feature>
<evidence type="ECO:0000256" key="3">
    <source>
        <dbReference type="ARBA" id="ARBA00022771"/>
    </source>
</evidence>
<dbReference type="Pfam" id="PF00097">
    <property type="entry name" value="zf-C3HC4"/>
    <property type="match status" value="1"/>
</dbReference>
<dbReference type="InterPro" id="IPR011042">
    <property type="entry name" value="6-blade_b-propeller_TolB-like"/>
</dbReference>
<evidence type="ECO:0000256" key="7">
    <source>
        <dbReference type="SAM" id="MobiDB-lite"/>
    </source>
</evidence>
<dbReference type="Pfam" id="PF01436">
    <property type="entry name" value="NHL"/>
    <property type="match status" value="4"/>
</dbReference>
<dbReference type="EnsemblMetazoa" id="CJA05972a.1">
    <property type="protein sequence ID" value="CJA05972a.1"/>
    <property type="gene ID" value="WBGene00125176"/>
</dbReference>
<dbReference type="InterPro" id="IPR001841">
    <property type="entry name" value="Znf_RING"/>
</dbReference>
<dbReference type="SUPFAM" id="SSF57850">
    <property type="entry name" value="RING/U-box"/>
    <property type="match status" value="1"/>
</dbReference>
<dbReference type="InterPro" id="IPR047153">
    <property type="entry name" value="TRIM45/56/19-like"/>
</dbReference>
<dbReference type="InterPro" id="IPR003649">
    <property type="entry name" value="Bbox_C"/>
</dbReference>
<evidence type="ECO:0000313" key="10">
    <source>
        <dbReference type="EnsemblMetazoa" id="CJA05972a.1"/>
    </source>
</evidence>
<keyword evidence="4" id="KW-0862">Zinc</keyword>
<dbReference type="PANTHER" id="PTHR25462">
    <property type="entry name" value="BONUS, ISOFORM C-RELATED"/>
    <property type="match status" value="1"/>
</dbReference>
<feature type="repeat" description="NHL" evidence="6">
    <location>
        <begin position="828"/>
        <end position="871"/>
    </location>
</feature>
<feature type="repeat" description="NHL" evidence="6">
    <location>
        <begin position="697"/>
        <end position="742"/>
    </location>
</feature>
<dbReference type="SUPFAM" id="SSF57845">
    <property type="entry name" value="B-box zinc-binding domain"/>
    <property type="match status" value="1"/>
</dbReference>
<dbReference type="PROSITE" id="PS51125">
    <property type="entry name" value="NHL"/>
    <property type="match status" value="5"/>
</dbReference>
<evidence type="ECO:0000259" key="8">
    <source>
        <dbReference type="PROSITE" id="PS50089"/>
    </source>
</evidence>
<feature type="domain" description="B box-type" evidence="9">
    <location>
        <begin position="287"/>
        <end position="330"/>
    </location>
</feature>
<dbReference type="SMART" id="SM00184">
    <property type="entry name" value="RING"/>
    <property type="match status" value="1"/>
</dbReference>
<dbReference type="Pfam" id="PF00643">
    <property type="entry name" value="zf-B_box"/>
    <property type="match status" value="1"/>
</dbReference>
<keyword evidence="2" id="KW-0677">Repeat</keyword>
<evidence type="ECO:0000256" key="6">
    <source>
        <dbReference type="PROSITE-ProRule" id="PRU00504"/>
    </source>
</evidence>
<dbReference type="CDD" id="cd19798">
    <property type="entry name" value="Bbox2_BRAT-like"/>
    <property type="match status" value="1"/>
</dbReference>
<dbReference type="SMART" id="SM00336">
    <property type="entry name" value="BBOX"/>
    <property type="match status" value="2"/>
</dbReference>
<evidence type="ECO:0000313" key="11">
    <source>
        <dbReference type="Proteomes" id="UP000005237"/>
    </source>
</evidence>
<dbReference type="GO" id="GO:0008270">
    <property type="term" value="F:zinc ion binding"/>
    <property type="evidence" value="ECO:0007669"/>
    <property type="project" value="UniProtKB-KW"/>
</dbReference>
<evidence type="ECO:0000256" key="2">
    <source>
        <dbReference type="ARBA" id="ARBA00022737"/>
    </source>
</evidence>
<dbReference type="CDD" id="cd19813">
    <property type="entry name" value="Bbox1_BRAT-like"/>
    <property type="match status" value="1"/>
</dbReference>
<dbReference type="CDD" id="cd20482">
    <property type="entry name" value="CC_brat-like"/>
    <property type="match status" value="1"/>
</dbReference>
<dbReference type="Gene3D" id="3.30.160.60">
    <property type="entry name" value="Classic Zinc Finger"/>
    <property type="match status" value="1"/>
</dbReference>
<feature type="repeat" description="NHL" evidence="6">
    <location>
        <begin position="650"/>
        <end position="693"/>
    </location>
</feature>
<evidence type="ECO:0000256" key="4">
    <source>
        <dbReference type="ARBA" id="ARBA00022833"/>
    </source>
</evidence>
<feature type="region of interest" description="Disordered" evidence="7">
    <location>
        <begin position="141"/>
        <end position="160"/>
    </location>
</feature>
<dbReference type="PROSITE" id="PS00518">
    <property type="entry name" value="ZF_RING_1"/>
    <property type="match status" value="1"/>
</dbReference>
<evidence type="ECO:0000256" key="5">
    <source>
        <dbReference type="PROSITE-ProRule" id="PRU00024"/>
    </source>
</evidence>
<dbReference type="AlphaFoldDB" id="A0A8R1DL97"/>
<dbReference type="FunFam" id="2.120.10.30:FF:000107">
    <property type="entry name" value="Uncharacterized protein"/>
    <property type="match status" value="1"/>
</dbReference>
<dbReference type="InterPro" id="IPR013083">
    <property type="entry name" value="Znf_RING/FYVE/PHD"/>
</dbReference>
<dbReference type="GO" id="GO:0061630">
    <property type="term" value="F:ubiquitin protein ligase activity"/>
    <property type="evidence" value="ECO:0007669"/>
    <property type="project" value="TreeGrafter"/>
</dbReference>
<evidence type="ECO:0008006" key="12">
    <source>
        <dbReference type="Google" id="ProtNLM"/>
    </source>
</evidence>
<reference evidence="11" key="1">
    <citation type="submission" date="2010-08" db="EMBL/GenBank/DDBJ databases">
        <authorList>
            <consortium name="Caenorhabditis japonica Sequencing Consortium"/>
            <person name="Wilson R.K."/>
        </authorList>
    </citation>
    <scope>NUCLEOTIDE SEQUENCE [LARGE SCALE GENOMIC DNA]</scope>
    <source>
        <strain evidence="11">DF5081</strain>
    </source>
</reference>
<dbReference type="PROSITE" id="PS50119">
    <property type="entry name" value="ZF_BBOX"/>
    <property type="match status" value="2"/>
</dbReference>
<dbReference type="Proteomes" id="UP000005237">
    <property type="component" value="Unassembled WGS sequence"/>
</dbReference>
<feature type="repeat" description="NHL" evidence="6">
    <location>
        <begin position="785"/>
        <end position="827"/>
    </location>
</feature>
<dbReference type="PANTHER" id="PTHR25462:SF291">
    <property type="entry name" value="E3 UBIQUITIN-PROTEIN LIGASE TRIM45"/>
    <property type="match status" value="1"/>
</dbReference>
<evidence type="ECO:0000256" key="1">
    <source>
        <dbReference type="ARBA" id="ARBA00022723"/>
    </source>
</evidence>
<sequence>MSRGKTESSSGGTAEEFRHHARYEAAIVKCTLCLEPYRDPKVLACFHSFCKGCLAKHIEQPERIVCPQCHMETQLSINLGLDSLLTDFGLESVMNKQQQMFGSLSLGGPTSTTASMPIASAHLHPSMVAGSDPSNPVVGFGFGSPSSTTSSSPPLSDSPTMEQQQHAQLAAMMHGIMNNNVAVANGGGSQVSSVPAVHCNGCKSNETATSFCQDCNANLCDNCTMAHKYMHCFAEHRVIDLSTNNIGSSASSTTSASSGSSASSSSSSHQIVALGGNQSPDSLLMGKRPVLCLQHRSSELVFFCMTCNLAICRDCTVVDHPAPGHQYEMITDVADKQMLKMEQLIGEARSKHADMLDMFKEVDAKQQVLTASLHNAHAQLEETVSNLIMLIQEQKKVLAKEIDAAFSAKQIQLTMVDKRIQSMADKLSQTIEFSRRLMSFSTPAEVMVFKQLLDTRLQLFLGFNPDTTGVLNAPCEVEYLGAANLAYGKSVTAVTQLLGQVRGGGANNAAAVAAAQEFTNMIPSAQSGMPPTPIGRPPSRVLAIDNVARSPPHTVAGSLPLNAFSDSNLLRPTKDFGGSSQSLGPFNAISGAASATGAADPFSSQYDKWSMGVETGLGGLIETGNVDEEKFQQLFPPSRSQIKRQKMIYHCKFGEFGVMEGQFTEPSGVAVNGQGDIVVADTNNHRIQVFDKEGRFKFQFGECGKRDGQLLYPNRVAVNRTTGDFVVTERSPTHQIQVYNQYGQFLRKFGANILQHPRGVCVDNKGRIIVVECKVMRVIIFDMFGNILQKFSCSRYLEFPNGVCTNDKNEILISDNRAHCIKVFSYEGQYLRQIGGEGVTNYPIGVGINSLGEVVVADNHNNFNLTVFSQDGTMMGALESRVKHAQCFDVALVDDGSVVLASKDYRLYLYRFLPASAPSTSSATASQI</sequence>
<dbReference type="Gene3D" id="4.10.830.40">
    <property type="match status" value="1"/>
</dbReference>
<feature type="domain" description="B box-type" evidence="9">
    <location>
        <begin position="194"/>
        <end position="241"/>
    </location>
</feature>
<dbReference type="InterPro" id="IPR000315">
    <property type="entry name" value="Znf_B-box"/>
</dbReference>
<dbReference type="PROSITE" id="PS50089">
    <property type="entry name" value="ZF_RING_2"/>
    <property type="match status" value="1"/>
</dbReference>
<dbReference type="SMART" id="SM00502">
    <property type="entry name" value="BBC"/>
    <property type="match status" value="1"/>
</dbReference>
<dbReference type="CDD" id="cd14959">
    <property type="entry name" value="NHL_brat_like"/>
    <property type="match status" value="1"/>
</dbReference>
<dbReference type="InterPro" id="IPR017907">
    <property type="entry name" value="Znf_RING_CS"/>
</dbReference>
<feature type="compositionally biased region" description="Low complexity" evidence="7">
    <location>
        <begin position="144"/>
        <end position="160"/>
    </location>
</feature>
<evidence type="ECO:0000259" key="9">
    <source>
        <dbReference type="PROSITE" id="PS50119"/>
    </source>
</evidence>
<dbReference type="InterPro" id="IPR001258">
    <property type="entry name" value="NHL_repeat"/>
</dbReference>
<proteinExistence type="predicted"/>
<dbReference type="InterPro" id="IPR018957">
    <property type="entry name" value="Znf_C3HC4_RING-type"/>
</dbReference>
<keyword evidence="1" id="KW-0479">Metal-binding</keyword>
<dbReference type="Gene3D" id="3.30.40.10">
    <property type="entry name" value="Zinc/RING finger domain, C3HC4 (zinc finger)"/>
    <property type="match status" value="1"/>
</dbReference>
<protein>
    <recommendedName>
        <fullName evidence="12">B-box type zinc finger protein ncl-1</fullName>
    </recommendedName>
</protein>
<keyword evidence="11" id="KW-1185">Reference proteome</keyword>
<feature type="region of interest" description="Disordered" evidence="7">
    <location>
        <begin position="249"/>
        <end position="272"/>
    </location>
</feature>
<name>A0A8R1DL97_CAEJA</name>
<accession>A0A8R1DL97</accession>